<dbReference type="AlphaFoldDB" id="A0A6M1T798"/>
<keyword evidence="3" id="KW-1185">Reference proteome</keyword>
<proteinExistence type="predicted"/>
<protein>
    <recommendedName>
        <fullName evidence="1">Acyl-protein synthetase LuxE domain-containing protein</fullName>
    </recommendedName>
</protein>
<feature type="domain" description="Acyl-protein synthetase LuxE" evidence="1">
    <location>
        <begin position="187"/>
        <end position="353"/>
    </location>
</feature>
<comment type="caution">
    <text evidence="2">The sequence shown here is derived from an EMBL/GenBank/DDBJ whole genome shotgun (WGS) entry which is preliminary data.</text>
</comment>
<evidence type="ECO:0000313" key="2">
    <source>
        <dbReference type="EMBL" id="NGP76133.1"/>
    </source>
</evidence>
<dbReference type="GO" id="GO:0047474">
    <property type="term" value="F:long-chain fatty acid--protein ligase activity"/>
    <property type="evidence" value="ECO:0007669"/>
    <property type="project" value="InterPro"/>
</dbReference>
<evidence type="ECO:0000313" key="3">
    <source>
        <dbReference type="Proteomes" id="UP000473278"/>
    </source>
</evidence>
<gene>
    <name evidence="2" type="ORF">G3570_05790</name>
</gene>
<reference evidence="2 3" key="1">
    <citation type="submission" date="2020-02" db="EMBL/GenBank/DDBJ databases">
        <title>Balneolaceae bacterium YR4-1, complete genome.</title>
        <authorList>
            <person name="Li Y."/>
            <person name="Wu S."/>
        </authorList>
    </citation>
    <scope>NUCLEOTIDE SEQUENCE [LARGE SCALE GENOMIC DNA]</scope>
    <source>
        <strain evidence="2 3">YR4-1</strain>
    </source>
</reference>
<accession>A0A6M1T798</accession>
<dbReference type="Pfam" id="PF04443">
    <property type="entry name" value="LuxE"/>
    <property type="match status" value="1"/>
</dbReference>
<sequence length="355" mass="39841">MQNWKELIFSEDIAFEDKASKVFEYQYKNNIMYKRYCNALHSVIGNTYSKLEAKETALSPSKIGDKLMGLAREDVDNIPLFPIQGFKDAELTCRTDTEPELVFKSSGTTSMARSTHLVADAGIYRESLIRGFNHFYGSDSTTILAYTPGYSENPDSSLIWMLQELITKSDSTVSRFLPLNEPLKQNDIDDIASEGSRIILFGAAFGLVDLVESSDVVLPGNSLVIETGGMKTHKREMSRNEMHKNLAKGFGTAEDRIHSEYGMAELLSQAYARGGKWFHTVPWMKVTVRDADDPRQKMPPYQEGLIGVIDLANVHSCSFLLTGDKGIMDNGGRFQVLGRWNQKDLRGCNFLIDED</sequence>
<dbReference type="SUPFAM" id="SSF56801">
    <property type="entry name" value="Acetyl-CoA synthetase-like"/>
    <property type="match status" value="1"/>
</dbReference>
<dbReference type="Proteomes" id="UP000473278">
    <property type="component" value="Unassembled WGS sequence"/>
</dbReference>
<dbReference type="EMBL" id="JAALLT010000002">
    <property type="protein sequence ID" value="NGP76133.1"/>
    <property type="molecule type" value="Genomic_DNA"/>
</dbReference>
<dbReference type="RefSeq" id="WP_165140206.1">
    <property type="nucleotide sequence ID" value="NZ_JAALLT010000002.1"/>
</dbReference>
<evidence type="ECO:0000259" key="1">
    <source>
        <dbReference type="Pfam" id="PF04443"/>
    </source>
</evidence>
<organism evidence="2 3">
    <name type="scientific">Halalkalibaculum roseum</name>
    <dbReference type="NCBI Taxonomy" id="2709311"/>
    <lineage>
        <taxon>Bacteria</taxon>
        <taxon>Pseudomonadati</taxon>
        <taxon>Balneolota</taxon>
        <taxon>Balneolia</taxon>
        <taxon>Balneolales</taxon>
        <taxon>Balneolaceae</taxon>
        <taxon>Halalkalibaculum</taxon>
    </lineage>
</organism>
<dbReference type="InterPro" id="IPR007534">
    <property type="entry name" value="LuxE"/>
</dbReference>
<name>A0A6M1T798_9BACT</name>
<dbReference type="GO" id="GO:0008218">
    <property type="term" value="P:bioluminescence"/>
    <property type="evidence" value="ECO:0007669"/>
    <property type="project" value="InterPro"/>
</dbReference>